<feature type="transmembrane region" description="Helical" evidence="6">
    <location>
        <begin position="276"/>
        <end position="294"/>
    </location>
</feature>
<keyword evidence="3 6" id="KW-1133">Transmembrane helix</keyword>
<feature type="transmembrane region" description="Helical" evidence="6">
    <location>
        <begin position="62"/>
        <end position="80"/>
    </location>
</feature>
<keyword evidence="2 6" id="KW-0812">Transmembrane</keyword>
<dbReference type="CDD" id="cd06178">
    <property type="entry name" value="MFS_unc93-like"/>
    <property type="match status" value="1"/>
</dbReference>
<comment type="subcellular location">
    <subcellularLocation>
        <location evidence="1">Membrane</location>
        <topology evidence="1">Multi-pass membrane protein</topology>
    </subcellularLocation>
</comment>
<evidence type="ECO:0000256" key="2">
    <source>
        <dbReference type="ARBA" id="ARBA00022692"/>
    </source>
</evidence>
<dbReference type="PANTHER" id="PTHR23294:SF59">
    <property type="entry name" value="UNC93-LIKE PROTEIN C922.05C"/>
    <property type="match status" value="1"/>
</dbReference>
<evidence type="ECO:0000256" key="4">
    <source>
        <dbReference type="ARBA" id="ARBA00023136"/>
    </source>
</evidence>
<organism evidence="7 8">
    <name type="scientific">Imshaugia aleurites</name>
    <dbReference type="NCBI Taxonomy" id="172621"/>
    <lineage>
        <taxon>Eukaryota</taxon>
        <taxon>Fungi</taxon>
        <taxon>Dikarya</taxon>
        <taxon>Ascomycota</taxon>
        <taxon>Pezizomycotina</taxon>
        <taxon>Lecanoromycetes</taxon>
        <taxon>OSLEUM clade</taxon>
        <taxon>Lecanoromycetidae</taxon>
        <taxon>Lecanorales</taxon>
        <taxon>Lecanorineae</taxon>
        <taxon>Parmeliaceae</taxon>
        <taxon>Imshaugia</taxon>
    </lineage>
</organism>
<name>A0A8H3FEE5_9LECA</name>
<reference evidence="7" key="1">
    <citation type="submission" date="2021-03" db="EMBL/GenBank/DDBJ databases">
        <authorList>
            <person name="Tagirdzhanova G."/>
        </authorList>
    </citation>
    <scope>NUCLEOTIDE SEQUENCE</scope>
</reference>
<feature type="transmembrane region" description="Helical" evidence="6">
    <location>
        <begin position="189"/>
        <end position="208"/>
    </location>
</feature>
<dbReference type="GO" id="GO:0016020">
    <property type="term" value="C:membrane"/>
    <property type="evidence" value="ECO:0007669"/>
    <property type="project" value="UniProtKB-SubCell"/>
</dbReference>
<gene>
    <name evidence="7" type="ORF">IMSHALPRED_005096</name>
</gene>
<accession>A0A8H3FEE5</accession>
<sequence>MASTEFEKEVGKVQDSVSETPYGDKNVSTAEQNGYSGRPVGWRYKTFSFGSLKIPCYASPPFQLTLVAFVCFMCPGMFNAVNGLGGGGQFDASTADNANVALYSTFSVLGFFAGSIANRLGIKLTLSLGGLGYVLYISSYLSYNHNQNEGFVVFAGAMLGVCAGMLWAAQGAIMMSYPPEQSKGKYISWFWMIFNLGAVMGGLIPLGQNIHSSAGNVTDGTYIGFLILTFIGACLAWTLVDAKTVVRSDGSHVILMKNPTWQSELLGLVEVLKTDVWIICLFPMFLASNWFYTYQFNGFNSAKFDIRTRALNSILYWTSQIIGAYVFGYGLDIKTVRRSMKAKVVWGVLFVITMVIWGGGYAWQKGYTRAQTASKTAPKMDWTSNGYVGPMFLYMFYGFYDAAWQTCIYWFMGAMTNNGRKLANFAGFYKGIQSAGAAIIFRIDALKAPFMNELASSWALLAGSLLLAAPLVWTKIQDTVPIEEDLKFTDETFEDVKPMVQVVGEGAPEVEGKV</sequence>
<evidence type="ECO:0000256" key="3">
    <source>
        <dbReference type="ARBA" id="ARBA00022989"/>
    </source>
</evidence>
<dbReference type="PANTHER" id="PTHR23294">
    <property type="entry name" value="ET TRANSLATION PRODUCT-RELATED"/>
    <property type="match status" value="1"/>
</dbReference>
<dbReference type="SUPFAM" id="SSF103473">
    <property type="entry name" value="MFS general substrate transporter"/>
    <property type="match status" value="1"/>
</dbReference>
<protein>
    <recommendedName>
        <fullName evidence="9">DUF895 domain membrane protein</fullName>
    </recommendedName>
</protein>
<feature type="transmembrane region" description="Helical" evidence="6">
    <location>
        <begin position="220"/>
        <end position="240"/>
    </location>
</feature>
<dbReference type="AlphaFoldDB" id="A0A8H3FEE5"/>
<evidence type="ECO:0008006" key="9">
    <source>
        <dbReference type="Google" id="ProtNLM"/>
    </source>
</evidence>
<evidence type="ECO:0000256" key="6">
    <source>
        <dbReference type="SAM" id="Phobius"/>
    </source>
</evidence>
<evidence type="ECO:0000313" key="7">
    <source>
        <dbReference type="EMBL" id="CAF9921152.1"/>
    </source>
</evidence>
<dbReference type="InterPro" id="IPR036259">
    <property type="entry name" value="MFS_trans_sf"/>
</dbReference>
<feature type="transmembrane region" description="Helical" evidence="6">
    <location>
        <begin position="124"/>
        <end position="143"/>
    </location>
</feature>
<dbReference type="Pfam" id="PF07690">
    <property type="entry name" value="MFS_1"/>
    <property type="match status" value="1"/>
</dbReference>
<dbReference type="EMBL" id="CAJPDT010000027">
    <property type="protein sequence ID" value="CAF9921152.1"/>
    <property type="molecule type" value="Genomic_DNA"/>
</dbReference>
<feature type="transmembrane region" description="Helical" evidence="6">
    <location>
        <begin position="391"/>
        <end position="411"/>
    </location>
</feature>
<dbReference type="InterPro" id="IPR011701">
    <property type="entry name" value="MFS"/>
</dbReference>
<feature type="transmembrane region" description="Helical" evidence="6">
    <location>
        <begin position="344"/>
        <end position="363"/>
    </location>
</feature>
<feature type="region of interest" description="Disordered" evidence="5">
    <location>
        <begin position="1"/>
        <end position="30"/>
    </location>
</feature>
<keyword evidence="4 6" id="KW-0472">Membrane</keyword>
<dbReference type="GO" id="GO:0022857">
    <property type="term" value="F:transmembrane transporter activity"/>
    <property type="evidence" value="ECO:0007669"/>
    <property type="project" value="InterPro"/>
</dbReference>
<keyword evidence="8" id="KW-1185">Reference proteome</keyword>
<evidence type="ECO:0000313" key="8">
    <source>
        <dbReference type="Proteomes" id="UP000664534"/>
    </source>
</evidence>
<proteinExistence type="predicted"/>
<evidence type="ECO:0000256" key="5">
    <source>
        <dbReference type="SAM" id="MobiDB-lite"/>
    </source>
</evidence>
<feature type="transmembrane region" description="Helical" evidence="6">
    <location>
        <begin position="314"/>
        <end position="332"/>
    </location>
</feature>
<dbReference type="OrthoDB" id="196103at2759"/>
<feature type="transmembrane region" description="Helical" evidence="6">
    <location>
        <begin position="100"/>
        <end position="117"/>
    </location>
</feature>
<dbReference type="Proteomes" id="UP000664534">
    <property type="component" value="Unassembled WGS sequence"/>
</dbReference>
<dbReference type="Gene3D" id="1.20.1250.20">
    <property type="entry name" value="MFS general substrate transporter like domains"/>
    <property type="match status" value="1"/>
</dbReference>
<dbReference type="InterPro" id="IPR051617">
    <property type="entry name" value="UNC-93-like_regulator"/>
</dbReference>
<feature type="compositionally biased region" description="Basic and acidic residues" evidence="5">
    <location>
        <begin position="1"/>
        <end position="12"/>
    </location>
</feature>
<comment type="caution">
    <text evidence="7">The sequence shown here is derived from an EMBL/GenBank/DDBJ whole genome shotgun (WGS) entry which is preliminary data.</text>
</comment>
<feature type="transmembrane region" description="Helical" evidence="6">
    <location>
        <begin position="149"/>
        <end position="169"/>
    </location>
</feature>
<evidence type="ECO:0000256" key="1">
    <source>
        <dbReference type="ARBA" id="ARBA00004141"/>
    </source>
</evidence>